<dbReference type="PANTHER" id="PTHR48473:SF1">
    <property type="entry name" value="TIR DOMAIN-CONTAINING PROTEIN"/>
    <property type="match status" value="1"/>
</dbReference>
<dbReference type="Proteomes" id="UP001054252">
    <property type="component" value="Unassembled WGS sequence"/>
</dbReference>
<feature type="transmembrane region" description="Helical" evidence="3">
    <location>
        <begin position="119"/>
        <end position="140"/>
    </location>
</feature>
<keyword evidence="3" id="KW-1133">Transmembrane helix</keyword>
<keyword evidence="5" id="KW-1185">Reference proteome</keyword>
<accession>A0AAV5MLV6</accession>
<dbReference type="EMBL" id="BPVZ01000398">
    <property type="protein sequence ID" value="GKV50810.1"/>
    <property type="molecule type" value="Genomic_DNA"/>
</dbReference>
<keyword evidence="3" id="KW-0472">Membrane</keyword>
<dbReference type="PANTHER" id="PTHR48473">
    <property type="entry name" value="TIR DOMAIN-CONTAINING PROTEIN"/>
    <property type="match status" value="1"/>
</dbReference>
<feature type="transmembrane region" description="Helical" evidence="3">
    <location>
        <begin position="247"/>
        <end position="268"/>
    </location>
</feature>
<name>A0AAV5MLV6_9ROSI</name>
<evidence type="ECO:0000313" key="5">
    <source>
        <dbReference type="Proteomes" id="UP001054252"/>
    </source>
</evidence>
<sequence length="640" mass="72716">MWRGSQRPSSNTLPKDDEPRHRQQRDGSGVRKITPEQMLVVVNFILQLLSGIIGLLNSNSRPLYSLILVSLSFASFVLWIIELVHRGKRETVTWKWRVKLIPLLYSSSTNKSFFRGADIVGLPSALFTFIITVVNFDLLVRHANTQIQITLWPIVAATFLLCSKFWADRTNKDAADLVPLRSIIIDSTGSEYQKSSTILLAVKAYICWGCVWCSQITIERGFAIVNFILEIPSALLDQLSSEPKSQYALILMLLSLCSSILCILELWYKGKTERVTWSWKWIIGKVPWPYPNKPFFSFWNKVGLTSAVVQLILATVNYVFVVQHIGQVTICVFPIVFGLVGSFPKIYDGQHKTEGDGNVDEEDEVALINQTQTESEEEKSVLIKNQSHRMNQEEHPKAEGSVVQYDKTTHSNLRQRARKASVPKEIEEPSWVNGAKRCSNKLEAVKKSLNELSERACKLMNRNENVLVLKKYSATENIERIEQGLTTGGTGDDLKQFKRVQILLDNIQNEIKSEEMKFLEIKEENENMLEVELNKLKRFSTIGESDRYSLAEESLDELKKKNWAALAKKSLDEIKKGEQSLDEVKKKVVSFSEKFASLQKALTTRNRNLAGGQSLEPSLRGCYVPPVWRSNLQLLIANLS</sequence>
<keyword evidence="3" id="KW-0812">Transmembrane</keyword>
<proteinExistence type="predicted"/>
<evidence type="ECO:0000256" key="1">
    <source>
        <dbReference type="SAM" id="Coils"/>
    </source>
</evidence>
<gene>
    <name evidence="4" type="ORF">SLEP1_g57502</name>
</gene>
<comment type="caution">
    <text evidence="4">The sequence shown here is derived from an EMBL/GenBank/DDBJ whole genome shotgun (WGS) entry which is preliminary data.</text>
</comment>
<feature type="transmembrane region" description="Helical" evidence="3">
    <location>
        <begin position="146"/>
        <end position="167"/>
    </location>
</feature>
<evidence type="ECO:0000256" key="2">
    <source>
        <dbReference type="SAM" id="MobiDB-lite"/>
    </source>
</evidence>
<feature type="coiled-coil region" evidence="1">
    <location>
        <begin position="497"/>
        <end position="524"/>
    </location>
</feature>
<reference evidence="4 5" key="1">
    <citation type="journal article" date="2021" name="Commun. Biol.">
        <title>The genome of Shorea leprosula (Dipterocarpaceae) highlights the ecological relevance of drought in aseasonal tropical rainforests.</title>
        <authorList>
            <person name="Ng K.K.S."/>
            <person name="Kobayashi M.J."/>
            <person name="Fawcett J.A."/>
            <person name="Hatakeyama M."/>
            <person name="Paape T."/>
            <person name="Ng C.H."/>
            <person name="Ang C.C."/>
            <person name="Tnah L.H."/>
            <person name="Lee C.T."/>
            <person name="Nishiyama T."/>
            <person name="Sese J."/>
            <person name="O'Brien M.J."/>
            <person name="Copetti D."/>
            <person name="Mohd Noor M.I."/>
            <person name="Ong R.C."/>
            <person name="Putra M."/>
            <person name="Sireger I.Z."/>
            <person name="Indrioko S."/>
            <person name="Kosugi Y."/>
            <person name="Izuno A."/>
            <person name="Isagi Y."/>
            <person name="Lee S.L."/>
            <person name="Shimizu K.K."/>
        </authorList>
    </citation>
    <scope>NUCLEOTIDE SEQUENCE [LARGE SCALE GENOMIC DNA]</scope>
    <source>
        <strain evidence="4">214</strain>
    </source>
</reference>
<evidence type="ECO:0000256" key="3">
    <source>
        <dbReference type="SAM" id="Phobius"/>
    </source>
</evidence>
<organism evidence="4 5">
    <name type="scientific">Rubroshorea leprosula</name>
    <dbReference type="NCBI Taxonomy" id="152421"/>
    <lineage>
        <taxon>Eukaryota</taxon>
        <taxon>Viridiplantae</taxon>
        <taxon>Streptophyta</taxon>
        <taxon>Embryophyta</taxon>
        <taxon>Tracheophyta</taxon>
        <taxon>Spermatophyta</taxon>
        <taxon>Magnoliopsida</taxon>
        <taxon>eudicotyledons</taxon>
        <taxon>Gunneridae</taxon>
        <taxon>Pentapetalae</taxon>
        <taxon>rosids</taxon>
        <taxon>malvids</taxon>
        <taxon>Malvales</taxon>
        <taxon>Dipterocarpaceae</taxon>
        <taxon>Rubroshorea</taxon>
    </lineage>
</organism>
<feature type="region of interest" description="Disordered" evidence="2">
    <location>
        <begin position="1"/>
        <end position="28"/>
    </location>
</feature>
<feature type="transmembrane region" description="Helical" evidence="3">
    <location>
        <begin position="328"/>
        <end position="347"/>
    </location>
</feature>
<protein>
    <submittedName>
        <fullName evidence="4">Uncharacterized protein</fullName>
    </submittedName>
</protein>
<dbReference type="AlphaFoldDB" id="A0AAV5MLV6"/>
<evidence type="ECO:0000313" key="4">
    <source>
        <dbReference type="EMBL" id="GKV50810.1"/>
    </source>
</evidence>
<keyword evidence="1" id="KW-0175">Coiled coil</keyword>
<feature type="transmembrane region" description="Helical" evidence="3">
    <location>
        <begin position="38"/>
        <end position="56"/>
    </location>
</feature>
<feature type="compositionally biased region" description="Polar residues" evidence="2">
    <location>
        <begin position="1"/>
        <end position="13"/>
    </location>
</feature>
<feature type="transmembrane region" description="Helical" evidence="3">
    <location>
        <begin position="62"/>
        <end position="81"/>
    </location>
</feature>
<feature type="compositionally biased region" description="Basic and acidic residues" evidence="2">
    <location>
        <begin position="14"/>
        <end position="28"/>
    </location>
</feature>